<dbReference type="InterPro" id="IPR050683">
    <property type="entry name" value="Bact_Polysacc_Export_ATP-bd"/>
</dbReference>
<dbReference type="Gene3D" id="3.40.50.300">
    <property type="entry name" value="P-loop containing nucleotide triphosphate hydrolases"/>
    <property type="match status" value="1"/>
</dbReference>
<evidence type="ECO:0000313" key="3">
    <source>
        <dbReference type="Proteomes" id="UP001321825"/>
    </source>
</evidence>
<dbReference type="GO" id="GO:0016887">
    <property type="term" value="F:ATP hydrolysis activity"/>
    <property type="evidence" value="ECO:0007669"/>
    <property type="project" value="InterPro"/>
</dbReference>
<dbReference type="SUPFAM" id="SSF52540">
    <property type="entry name" value="P-loop containing nucleoside triphosphate hydrolases"/>
    <property type="match status" value="1"/>
</dbReference>
<name>A0AAU9C1B6_9GAMM</name>
<dbReference type="InterPro" id="IPR003439">
    <property type="entry name" value="ABC_transporter-like_ATP-bd"/>
</dbReference>
<sequence>MTRTVLSVERLGKCYVSYPSNLHRFAEWFGLRMKHRNEYWAVRDASFSLKSGEALALIGQNGAGKSTLLKLITGTVRPTTGRVHVAGRISAMLELGLGFNPEFTGRQNVYLAGGLMGFSVRELDELMPAIEEFAELGEFFDQPLRVTLLPTSLAPVVRY</sequence>
<evidence type="ECO:0000313" key="2">
    <source>
        <dbReference type="EMBL" id="BCX80925.1"/>
    </source>
</evidence>
<dbReference type="InterPro" id="IPR027417">
    <property type="entry name" value="P-loop_NTPase"/>
</dbReference>
<dbReference type="PANTHER" id="PTHR46743">
    <property type="entry name" value="TEICHOIC ACIDS EXPORT ATP-BINDING PROTEIN TAGH"/>
    <property type="match status" value="1"/>
</dbReference>
<keyword evidence="3" id="KW-1185">Reference proteome</keyword>
<protein>
    <recommendedName>
        <fullName evidence="1">ABC transporter domain-containing protein</fullName>
    </recommendedName>
</protein>
<dbReference type="EMBL" id="AP024714">
    <property type="protein sequence ID" value="BCX80925.1"/>
    <property type="molecule type" value="Genomic_DNA"/>
</dbReference>
<accession>A0AAU9C1B6</accession>
<reference evidence="3" key="1">
    <citation type="journal article" date="2024" name="Int. J. Syst. Evol. Microbiol.">
        <title>Methylomarinovum tepidoasis sp. nov., a moderately thermophilic methanotroph of the family Methylothermaceae isolated from a deep-sea hydrothermal field.</title>
        <authorList>
            <person name="Hirayama H."/>
            <person name="Takaki Y."/>
            <person name="Abe M."/>
            <person name="Miyazaki M."/>
            <person name="Uematsu K."/>
            <person name="Matsui Y."/>
            <person name="Takai K."/>
        </authorList>
    </citation>
    <scope>NUCLEOTIDE SEQUENCE [LARGE SCALE GENOMIC DNA]</scope>
    <source>
        <strain evidence="3">IT-9</strain>
    </source>
</reference>
<dbReference type="KEGG" id="mcau:MIT9_P0503"/>
<proteinExistence type="predicted"/>
<dbReference type="AlphaFoldDB" id="A0AAU9C1B6"/>
<organism evidence="2 3">
    <name type="scientific">Methylomarinovum caldicuralii</name>
    <dbReference type="NCBI Taxonomy" id="438856"/>
    <lineage>
        <taxon>Bacteria</taxon>
        <taxon>Pseudomonadati</taxon>
        <taxon>Pseudomonadota</taxon>
        <taxon>Gammaproteobacteria</taxon>
        <taxon>Methylococcales</taxon>
        <taxon>Methylothermaceae</taxon>
        <taxon>Methylomarinovum</taxon>
    </lineage>
</organism>
<dbReference type="PANTHER" id="PTHR46743:SF2">
    <property type="entry name" value="TEICHOIC ACIDS EXPORT ATP-BINDING PROTEIN TAGH"/>
    <property type="match status" value="1"/>
</dbReference>
<dbReference type="Pfam" id="PF00005">
    <property type="entry name" value="ABC_tran"/>
    <property type="match status" value="1"/>
</dbReference>
<evidence type="ECO:0000259" key="1">
    <source>
        <dbReference type="Pfam" id="PF00005"/>
    </source>
</evidence>
<dbReference type="GO" id="GO:0005524">
    <property type="term" value="F:ATP binding"/>
    <property type="evidence" value="ECO:0007669"/>
    <property type="project" value="InterPro"/>
</dbReference>
<dbReference type="Proteomes" id="UP001321825">
    <property type="component" value="Chromosome"/>
</dbReference>
<feature type="domain" description="ABC transporter" evidence="1">
    <location>
        <begin position="43"/>
        <end position="88"/>
    </location>
</feature>
<gene>
    <name evidence="2" type="ORF">MIT9_P0503</name>
</gene>